<sequence length="314" mass="36237">MSSTATNATTPHYPAGYIPDYPRLVKWDSLPAAYIYMTLALIMTLTTLRNLIFHAKTKHTKAVYIYLLFWCIFRFAAFAMRAYALSDNHGENYSTYTSTQIVLSIGFMPLAEVLTFNIAEASTLIYELGHRTYVRIRVLIMICFVTFGTCITAFVIDFTLNKPFGSNAKSFTTDVVLREVGFNGLFLIVVYTFFAGMRNAVAVGRTKHIPVEFVKRVRGMMWIVVGQSALMIVKMVYITYRNWNPSEFREEGWWYALSITPEYLYMLVFLTHGWLDVYDDVEGVLGEDGRESPTEQRVWRRGRRMARKNGFLQF</sequence>
<feature type="transmembrane region" description="Helical" evidence="1">
    <location>
        <begin position="33"/>
        <end position="52"/>
    </location>
</feature>
<keyword evidence="1" id="KW-0472">Membrane</keyword>
<evidence type="ECO:0000313" key="3">
    <source>
        <dbReference type="Proteomes" id="UP000193642"/>
    </source>
</evidence>
<organism evidence="2 3">
    <name type="scientific">Rhizoclosmatium globosum</name>
    <dbReference type="NCBI Taxonomy" id="329046"/>
    <lineage>
        <taxon>Eukaryota</taxon>
        <taxon>Fungi</taxon>
        <taxon>Fungi incertae sedis</taxon>
        <taxon>Chytridiomycota</taxon>
        <taxon>Chytridiomycota incertae sedis</taxon>
        <taxon>Chytridiomycetes</taxon>
        <taxon>Chytridiales</taxon>
        <taxon>Chytriomycetaceae</taxon>
        <taxon>Rhizoclosmatium</taxon>
    </lineage>
</organism>
<feature type="transmembrane region" description="Helical" evidence="1">
    <location>
        <begin position="221"/>
        <end position="240"/>
    </location>
</feature>
<comment type="caution">
    <text evidence="2">The sequence shown here is derived from an EMBL/GenBank/DDBJ whole genome shotgun (WGS) entry which is preliminary data.</text>
</comment>
<reference evidence="2 3" key="1">
    <citation type="submission" date="2016-07" db="EMBL/GenBank/DDBJ databases">
        <title>Pervasive Adenine N6-methylation of Active Genes in Fungi.</title>
        <authorList>
            <consortium name="DOE Joint Genome Institute"/>
            <person name="Mondo S.J."/>
            <person name="Dannebaum R.O."/>
            <person name="Kuo R.C."/>
            <person name="Labutti K."/>
            <person name="Haridas S."/>
            <person name="Kuo A."/>
            <person name="Salamov A."/>
            <person name="Ahrendt S.R."/>
            <person name="Lipzen A."/>
            <person name="Sullivan W."/>
            <person name="Andreopoulos W.B."/>
            <person name="Clum A."/>
            <person name="Lindquist E."/>
            <person name="Daum C."/>
            <person name="Ramamoorthy G.K."/>
            <person name="Gryganskyi A."/>
            <person name="Culley D."/>
            <person name="Magnuson J.K."/>
            <person name="James T.Y."/>
            <person name="O'Malley M.A."/>
            <person name="Stajich J.E."/>
            <person name="Spatafora J.W."/>
            <person name="Visel A."/>
            <person name="Grigoriev I.V."/>
        </authorList>
    </citation>
    <scope>NUCLEOTIDE SEQUENCE [LARGE SCALE GENOMIC DNA]</scope>
    <source>
        <strain evidence="2 3">JEL800</strain>
    </source>
</reference>
<accession>A0A1Y2BA40</accession>
<feature type="transmembrane region" description="Helical" evidence="1">
    <location>
        <begin position="138"/>
        <end position="160"/>
    </location>
</feature>
<dbReference type="Proteomes" id="UP000193642">
    <property type="component" value="Unassembled WGS sequence"/>
</dbReference>
<proteinExistence type="predicted"/>
<name>A0A1Y2BA40_9FUNG</name>
<keyword evidence="3" id="KW-1185">Reference proteome</keyword>
<evidence type="ECO:0008006" key="4">
    <source>
        <dbReference type="Google" id="ProtNLM"/>
    </source>
</evidence>
<feature type="transmembrane region" description="Helical" evidence="1">
    <location>
        <begin position="180"/>
        <end position="201"/>
    </location>
</feature>
<evidence type="ECO:0000313" key="2">
    <source>
        <dbReference type="EMBL" id="ORY31566.1"/>
    </source>
</evidence>
<gene>
    <name evidence="2" type="ORF">BCR33DRAFT_723918</name>
</gene>
<feature type="transmembrane region" description="Helical" evidence="1">
    <location>
        <begin position="64"/>
        <end position="84"/>
    </location>
</feature>
<keyword evidence="1" id="KW-1133">Transmembrane helix</keyword>
<feature type="transmembrane region" description="Helical" evidence="1">
    <location>
        <begin position="104"/>
        <end position="126"/>
    </location>
</feature>
<protein>
    <recommendedName>
        <fullName evidence="4">RTA1-domain-containing protein</fullName>
    </recommendedName>
</protein>
<dbReference type="EMBL" id="MCGO01000076">
    <property type="protein sequence ID" value="ORY31566.1"/>
    <property type="molecule type" value="Genomic_DNA"/>
</dbReference>
<keyword evidence="1" id="KW-0812">Transmembrane</keyword>
<feature type="non-terminal residue" evidence="2">
    <location>
        <position position="314"/>
    </location>
</feature>
<dbReference type="OrthoDB" id="5389493at2759"/>
<feature type="transmembrane region" description="Helical" evidence="1">
    <location>
        <begin position="252"/>
        <end position="270"/>
    </location>
</feature>
<dbReference type="AlphaFoldDB" id="A0A1Y2BA40"/>
<evidence type="ECO:0000256" key="1">
    <source>
        <dbReference type="SAM" id="Phobius"/>
    </source>
</evidence>